<dbReference type="AlphaFoldDB" id="B6IHH0"/>
<dbReference type="EMBL" id="HE600954">
    <property type="protein sequence ID" value="CAR99350.1"/>
    <property type="molecule type" value="Genomic_DNA"/>
</dbReference>
<evidence type="ECO:0000313" key="2">
    <source>
        <dbReference type="Proteomes" id="UP000008549"/>
    </source>
</evidence>
<evidence type="ECO:0000313" key="1">
    <source>
        <dbReference type="EMBL" id="CAR99350.1"/>
    </source>
</evidence>
<accession>B6IHH0</accession>
<dbReference type="GeneID" id="68918554"/>
<dbReference type="InParanoid" id="B6IHH0"/>
<gene>
    <name evidence="1" type="ORF">CBG27094</name>
    <name evidence="1" type="ORF">CBG_27094</name>
</gene>
<organism evidence="1 2">
    <name type="scientific">Caenorhabditis briggsae</name>
    <dbReference type="NCBI Taxonomy" id="6238"/>
    <lineage>
        <taxon>Eukaryota</taxon>
        <taxon>Metazoa</taxon>
        <taxon>Ecdysozoa</taxon>
        <taxon>Nematoda</taxon>
        <taxon>Chromadorea</taxon>
        <taxon>Rhabditida</taxon>
        <taxon>Rhabditina</taxon>
        <taxon>Rhabditomorpha</taxon>
        <taxon>Rhabditoidea</taxon>
        <taxon>Rhabditidae</taxon>
        <taxon>Peloderinae</taxon>
        <taxon>Caenorhabditis</taxon>
    </lineage>
</organism>
<dbReference type="HOGENOM" id="CLU_2690046_0_0_1"/>
<dbReference type="Proteomes" id="UP000008549">
    <property type="component" value="Unassembled WGS sequence"/>
</dbReference>
<dbReference type="RefSeq" id="XP_045098913.1">
    <property type="nucleotide sequence ID" value="XM_045237681.1"/>
</dbReference>
<reference evidence="1 2" key="2">
    <citation type="journal article" date="2011" name="PLoS Genet.">
        <title>Caenorhabditis briggsae recombinant inbred line genotypes reveal inter-strain incompatibility and the evolution of recombination.</title>
        <authorList>
            <person name="Ross J.A."/>
            <person name="Koboldt D.C."/>
            <person name="Staisch J.E."/>
            <person name="Chamberlin H.M."/>
            <person name="Gupta B.P."/>
            <person name="Miller R.D."/>
            <person name="Baird S.E."/>
            <person name="Haag E.S."/>
        </authorList>
    </citation>
    <scope>NUCLEOTIDE SEQUENCE [LARGE SCALE GENOMIC DNA]</scope>
    <source>
        <strain evidence="1 2">AF16</strain>
    </source>
</reference>
<keyword evidence="2" id="KW-1185">Reference proteome</keyword>
<name>B6IHH0_CAEBR</name>
<proteinExistence type="predicted"/>
<sequence length="74" mass="8722">MTSIVSMGIPQTESMFYRIQRSCSFDIYKTNYRNLSTESTRMTKIVHHAGFRESHSLKNQCLELKELSFRVENN</sequence>
<dbReference type="KEGG" id="cbr:CBG_27094"/>
<reference evidence="1 2" key="1">
    <citation type="journal article" date="2003" name="PLoS Biol.">
        <title>The genome sequence of Caenorhabditis briggsae: a platform for comparative genomics.</title>
        <authorList>
            <person name="Stein L.D."/>
            <person name="Bao Z."/>
            <person name="Blasiar D."/>
            <person name="Blumenthal T."/>
            <person name="Brent M.R."/>
            <person name="Chen N."/>
            <person name="Chinwalla A."/>
            <person name="Clarke L."/>
            <person name="Clee C."/>
            <person name="Coghlan A."/>
            <person name="Coulson A."/>
            <person name="D'Eustachio P."/>
            <person name="Fitch D.H."/>
            <person name="Fulton L.A."/>
            <person name="Fulton R.E."/>
            <person name="Griffiths-Jones S."/>
            <person name="Harris T.W."/>
            <person name="Hillier L.W."/>
            <person name="Kamath R."/>
            <person name="Kuwabara P.E."/>
            <person name="Mardis E.R."/>
            <person name="Marra M.A."/>
            <person name="Miner T.L."/>
            <person name="Minx P."/>
            <person name="Mullikin J.C."/>
            <person name="Plumb R.W."/>
            <person name="Rogers J."/>
            <person name="Schein J.E."/>
            <person name="Sohrmann M."/>
            <person name="Spieth J."/>
            <person name="Stajich J.E."/>
            <person name="Wei C."/>
            <person name="Willey D."/>
            <person name="Wilson R.K."/>
            <person name="Durbin R."/>
            <person name="Waterston R.H."/>
        </authorList>
    </citation>
    <scope>NUCLEOTIDE SEQUENCE [LARGE SCALE GENOMIC DNA]</scope>
    <source>
        <strain evidence="1 2">AF16</strain>
    </source>
</reference>
<dbReference type="CTD" id="68918554"/>
<protein>
    <submittedName>
        <fullName evidence="1">Protein CBG27094</fullName>
    </submittedName>
</protein>